<name>A0A3A9JHR8_9PROT</name>
<accession>A0A3A9JHR8</accession>
<organism evidence="1 4">
    <name type="scientific">Teichococcus wenyumeiae</name>
    <dbReference type="NCBI Taxonomy" id="2478470"/>
    <lineage>
        <taxon>Bacteria</taxon>
        <taxon>Pseudomonadati</taxon>
        <taxon>Pseudomonadota</taxon>
        <taxon>Alphaproteobacteria</taxon>
        <taxon>Acetobacterales</taxon>
        <taxon>Roseomonadaceae</taxon>
        <taxon>Roseomonas</taxon>
    </lineage>
</organism>
<dbReference type="Proteomes" id="UP000278036">
    <property type="component" value="Unassembled WGS sequence"/>
</dbReference>
<reference evidence="1 4" key="1">
    <citation type="submission" date="2018-09" db="EMBL/GenBank/DDBJ databases">
        <title>Roseomonas sp. nov., isolated from feces of Tibetan antelopes in the Qinghai-Tibet plateau, China.</title>
        <authorList>
            <person name="Tian Z."/>
        </authorList>
    </citation>
    <scope>NUCLEOTIDE SEQUENCE [LARGE SCALE GENOMIC DNA]</scope>
    <source>
        <strain evidence="2 3">Z23</strain>
        <strain evidence="1 4">Z24</strain>
    </source>
</reference>
<protein>
    <submittedName>
        <fullName evidence="1">Uncharacterized protein</fullName>
    </submittedName>
</protein>
<dbReference type="Proteomes" id="UP000274097">
    <property type="component" value="Unassembled WGS sequence"/>
</dbReference>
<dbReference type="EMBL" id="RFLX01000001">
    <property type="protein sequence ID" value="RMI27322.1"/>
    <property type="molecule type" value="Genomic_DNA"/>
</dbReference>
<evidence type="ECO:0000313" key="3">
    <source>
        <dbReference type="Proteomes" id="UP000274097"/>
    </source>
</evidence>
<keyword evidence="3" id="KW-1185">Reference proteome</keyword>
<evidence type="ECO:0000313" key="1">
    <source>
        <dbReference type="EMBL" id="RKK04283.1"/>
    </source>
</evidence>
<gene>
    <name evidence="1" type="ORF">D6Z83_10115</name>
    <name evidence="2" type="ORF">EBE87_02860</name>
</gene>
<dbReference type="AlphaFoldDB" id="A0A3A9JHR8"/>
<comment type="caution">
    <text evidence="1">The sequence shown here is derived from an EMBL/GenBank/DDBJ whole genome shotgun (WGS) entry which is preliminary data.</text>
</comment>
<evidence type="ECO:0000313" key="2">
    <source>
        <dbReference type="EMBL" id="RMI27322.1"/>
    </source>
</evidence>
<evidence type="ECO:0000313" key="4">
    <source>
        <dbReference type="Proteomes" id="UP000278036"/>
    </source>
</evidence>
<proteinExistence type="predicted"/>
<sequence length="231" mass="25841">MLSEPLQDEAKKHGLQNVVCPTRAQIFSPEYGRKSATFSIKPGNADLILLAFWRQHPGYEYYWVMEFDVYTPRGLSQLAELDRGSDADLLGTYIRLRRHHASWDNWGSLETGPSQVEGVDVDMVATACFLPLSRYSARLLAALDWSYQRGWIGHHEATIATVAACNGMKLQDLNTLAHRVLGRHVYSATSFNHEKSVAADALFFHHPIKHLSQVEALDRAFGSTAAAMSPQ</sequence>
<dbReference type="EMBL" id="RAQU01000048">
    <property type="protein sequence ID" value="RKK04283.1"/>
    <property type="molecule type" value="Genomic_DNA"/>
</dbReference>
<dbReference type="InParanoid" id="A0A3A9JHR8"/>